<proteinExistence type="inferred from homology"/>
<dbReference type="Proteomes" id="UP000001554">
    <property type="component" value="Chromosome 19"/>
</dbReference>
<reference evidence="6" key="2">
    <citation type="submission" date="2025-08" db="UniProtKB">
        <authorList>
            <consortium name="RefSeq"/>
        </authorList>
    </citation>
    <scope>IDENTIFICATION</scope>
    <source>
        <strain evidence="6">S238N-H82</strain>
        <tissue evidence="6">Testes</tissue>
    </source>
</reference>
<evidence type="ECO:0000313" key="5">
    <source>
        <dbReference type="Proteomes" id="UP000001554"/>
    </source>
</evidence>
<dbReference type="InterPro" id="IPR045175">
    <property type="entry name" value="M28_fam"/>
</dbReference>
<comment type="cofactor">
    <cofactor evidence="1">
        <name>Zn(2+)</name>
        <dbReference type="ChEBI" id="CHEBI:29105"/>
    </cofactor>
</comment>
<protein>
    <submittedName>
        <fullName evidence="6">Uncharacterized protein LOC118407159</fullName>
    </submittedName>
</protein>
<dbReference type="GO" id="GO:0006508">
    <property type="term" value="P:proteolysis"/>
    <property type="evidence" value="ECO:0000318"/>
    <property type="project" value="GO_Central"/>
</dbReference>
<comment type="similarity">
    <text evidence="2">Belongs to the peptidase M28 family. M28B subfamily.</text>
</comment>
<dbReference type="PANTHER" id="PTHR12147">
    <property type="entry name" value="METALLOPEPTIDASE M28 FAMILY MEMBER"/>
    <property type="match status" value="1"/>
</dbReference>
<gene>
    <name evidence="6" type="primary">LOC118407159</name>
</gene>
<evidence type="ECO:0000256" key="3">
    <source>
        <dbReference type="SAM" id="SignalP"/>
    </source>
</evidence>
<dbReference type="GO" id="GO:0008235">
    <property type="term" value="F:metalloexopeptidase activity"/>
    <property type="evidence" value="ECO:0007669"/>
    <property type="project" value="InterPro"/>
</dbReference>
<dbReference type="Pfam" id="PF04389">
    <property type="entry name" value="Peptidase_M28"/>
    <property type="match status" value="1"/>
</dbReference>
<evidence type="ECO:0000259" key="4">
    <source>
        <dbReference type="Pfam" id="PF04389"/>
    </source>
</evidence>
<feature type="chain" id="PRO_5039895478" evidence="3">
    <location>
        <begin position="23"/>
        <end position="604"/>
    </location>
</feature>
<feature type="domain" description="Peptidase M28" evidence="4">
    <location>
        <begin position="84"/>
        <end position="209"/>
    </location>
</feature>
<dbReference type="RefSeq" id="XP_035663470.1">
    <property type="nucleotide sequence ID" value="XM_035807577.1"/>
</dbReference>
<dbReference type="GeneID" id="118407159"/>
<evidence type="ECO:0000313" key="6">
    <source>
        <dbReference type="RefSeq" id="XP_035663470.1"/>
    </source>
</evidence>
<dbReference type="InterPro" id="IPR007484">
    <property type="entry name" value="Peptidase_M28"/>
</dbReference>
<name>A0A9J7HS57_BRAFL</name>
<accession>A0A9J7HS57</accession>
<feature type="signal peptide" evidence="3">
    <location>
        <begin position="1"/>
        <end position="22"/>
    </location>
</feature>
<keyword evidence="3" id="KW-0732">Signal</keyword>
<dbReference type="PANTHER" id="PTHR12147:SF26">
    <property type="entry name" value="PEPTIDASE M28 DOMAIN-CONTAINING PROTEIN"/>
    <property type="match status" value="1"/>
</dbReference>
<reference evidence="5" key="1">
    <citation type="journal article" date="2020" name="Nat. Ecol. Evol.">
        <title>Deeply conserved synteny resolves early events in vertebrate evolution.</title>
        <authorList>
            <person name="Simakov O."/>
            <person name="Marletaz F."/>
            <person name="Yue J.X."/>
            <person name="O'Connell B."/>
            <person name="Jenkins J."/>
            <person name="Brandt A."/>
            <person name="Calef R."/>
            <person name="Tung C.H."/>
            <person name="Huang T.K."/>
            <person name="Schmutz J."/>
            <person name="Satoh N."/>
            <person name="Yu J.K."/>
            <person name="Putnam N.H."/>
            <person name="Green R.E."/>
            <person name="Rokhsar D.S."/>
        </authorList>
    </citation>
    <scope>NUCLEOTIDE SEQUENCE [LARGE SCALE GENOMIC DNA]</scope>
    <source>
        <strain evidence="5">S238N-H82</strain>
    </source>
</reference>
<organism evidence="5 6">
    <name type="scientific">Branchiostoma floridae</name>
    <name type="common">Florida lancelet</name>
    <name type="synonym">Amphioxus</name>
    <dbReference type="NCBI Taxonomy" id="7739"/>
    <lineage>
        <taxon>Eukaryota</taxon>
        <taxon>Metazoa</taxon>
        <taxon>Chordata</taxon>
        <taxon>Cephalochordata</taxon>
        <taxon>Leptocardii</taxon>
        <taxon>Amphioxiformes</taxon>
        <taxon>Branchiostomatidae</taxon>
        <taxon>Branchiostoma</taxon>
    </lineage>
</organism>
<dbReference type="Gene3D" id="3.40.630.10">
    <property type="entry name" value="Zn peptidases"/>
    <property type="match status" value="1"/>
</dbReference>
<dbReference type="KEGG" id="bfo:118407159"/>
<sequence length="604" mass="67014">MTLKLLTTAVAILMTATTEVACQKSDVNNLRKLLEDHFSTNRHHVTNPAGKTAAAKFVSDTFRSYGLITWEWNFQGENKYTGTNIFAMWPGRNTGTGLDRPICLTADLDTDKNRPGRDDNGSGMAAVLEAARLITSETCIQDNTIFFAIFDFAHRSGGKDGACAEGSCGSKEFNNYVIQPYIEHQKIDPTQWSGVITLDCILNYNSSAMSQEIPGEELFKVTPGLKSFYDGIKANGQRGDFMSVLYRTNSDSSLHSKFDKQWAAEGNPQYRMLSADIPYKNVTDIIDAKEGPYWQIYEELVNHDIYSFWEENEDIPAILVSDTGDTRGREKPWSECRPEDNMELTPDRLQFLKKTTDVVTEVIRDMSGTRQQCRGLCSYSSSLKNYTRALLLFPIPTCVCVCARCVCVFYAGSTGKFNEALHLTLLSGTNAKRLSKLDDELQYTTNLEKEKSVFLNPFICSVDPAPEAPSGFNSGLSLSGELTLGPADTKTFTLKVSSFTSSGLVTATLSNSSWTLDFEGRYDGDTHLLMLRPKPVVDDITFKPLVCGMTGNLEELSDGVLYSGRLEGGCGLTAEENAYVTFVLYSGGLCYFLDIKTRPMYMDS</sequence>
<evidence type="ECO:0000256" key="1">
    <source>
        <dbReference type="ARBA" id="ARBA00001947"/>
    </source>
</evidence>
<keyword evidence="5" id="KW-1185">Reference proteome</keyword>
<dbReference type="AlphaFoldDB" id="A0A9J7HS57"/>
<dbReference type="OrthoDB" id="2214at2759"/>
<evidence type="ECO:0000256" key="2">
    <source>
        <dbReference type="ARBA" id="ARBA00005634"/>
    </source>
</evidence>
<dbReference type="SUPFAM" id="SSF53187">
    <property type="entry name" value="Zn-dependent exopeptidases"/>
    <property type="match status" value="1"/>
</dbReference>